<protein>
    <submittedName>
        <fullName evidence="5">Uncharacterized protein</fullName>
    </submittedName>
</protein>
<organism evidence="5 7">
    <name type="scientific">Trichinella pseudospiralis</name>
    <name type="common">Parasitic roundworm</name>
    <dbReference type="NCBI Taxonomy" id="6337"/>
    <lineage>
        <taxon>Eukaryota</taxon>
        <taxon>Metazoa</taxon>
        <taxon>Ecdysozoa</taxon>
        <taxon>Nematoda</taxon>
        <taxon>Enoplea</taxon>
        <taxon>Dorylaimia</taxon>
        <taxon>Trichinellida</taxon>
        <taxon>Trichinellidae</taxon>
        <taxon>Trichinella</taxon>
    </lineage>
</organism>
<dbReference type="Proteomes" id="UP000054815">
    <property type="component" value="Unassembled WGS sequence"/>
</dbReference>
<evidence type="ECO:0000313" key="6">
    <source>
        <dbReference type="Proteomes" id="UP000054632"/>
    </source>
</evidence>
<sequence>MVLPISQSANSTNIGATVRIQQSKGLLKKSPLIKAPINTKSVTETVATDEMSNWVAWPLQLHYCSTHSQGQLWLMLCLDNDQRAKIAQCNAFVRRFASDPPQDVHYIGHWPPQTTMAGRPGEEEEASR</sequence>
<reference evidence="6 7" key="1">
    <citation type="submission" date="2015-01" db="EMBL/GenBank/DDBJ databases">
        <title>Evolution of Trichinella species and genotypes.</title>
        <authorList>
            <person name="Korhonen P.K."/>
            <person name="Edoardo P."/>
            <person name="Giuseppe L.R."/>
            <person name="Gasser R.B."/>
        </authorList>
    </citation>
    <scope>NUCLEOTIDE SEQUENCE [LARGE SCALE GENOMIC DNA]</scope>
    <source>
        <strain evidence="3">ISS13</strain>
        <strain evidence="2">ISS141</strain>
        <strain evidence="4">ISS176</strain>
        <strain evidence="5">ISS588</strain>
    </source>
</reference>
<gene>
    <name evidence="3" type="ORF">T4A_11648</name>
    <name evidence="5" type="ORF">T4B_13654</name>
    <name evidence="4" type="ORF">T4C_13667</name>
    <name evidence="2" type="ORF">T4E_408</name>
</gene>
<evidence type="ECO:0000256" key="1">
    <source>
        <dbReference type="SAM" id="MobiDB-lite"/>
    </source>
</evidence>
<evidence type="ECO:0000313" key="7">
    <source>
        <dbReference type="Proteomes" id="UP000054805"/>
    </source>
</evidence>
<dbReference type="EMBL" id="JYDV01000139">
    <property type="protein sequence ID" value="KRZ29531.1"/>
    <property type="molecule type" value="Genomic_DNA"/>
</dbReference>
<proteinExistence type="predicted"/>
<name>A0A0V1J916_TRIPS</name>
<dbReference type="EMBL" id="JYDS01000025">
    <property type="protein sequence ID" value="KRZ31384.1"/>
    <property type="molecule type" value="Genomic_DNA"/>
</dbReference>
<dbReference type="Proteomes" id="UP000054632">
    <property type="component" value="Unassembled WGS sequence"/>
</dbReference>
<evidence type="ECO:0000313" key="2">
    <source>
        <dbReference type="EMBL" id="KRX99273.1"/>
    </source>
</evidence>
<dbReference type="Proteomes" id="UP000054805">
    <property type="component" value="Unassembled WGS sequence"/>
</dbReference>
<feature type="region of interest" description="Disordered" evidence="1">
    <location>
        <begin position="104"/>
        <end position="128"/>
    </location>
</feature>
<dbReference type="EMBL" id="JYDR01000082">
    <property type="protein sequence ID" value="KRY69902.1"/>
    <property type="molecule type" value="Genomic_DNA"/>
</dbReference>
<keyword evidence="7" id="KW-1185">Reference proteome</keyword>
<dbReference type="Proteomes" id="UP000054826">
    <property type="component" value="Unassembled WGS sequence"/>
</dbReference>
<accession>A0A0V1J916</accession>
<dbReference type="AlphaFoldDB" id="A0A0V1J916"/>
<dbReference type="EMBL" id="JYDU01000015">
    <property type="protein sequence ID" value="KRX99273.1"/>
    <property type="molecule type" value="Genomic_DNA"/>
</dbReference>
<comment type="caution">
    <text evidence="5">The sequence shown here is derived from an EMBL/GenBank/DDBJ whole genome shotgun (WGS) entry which is preliminary data.</text>
</comment>
<evidence type="ECO:0000313" key="4">
    <source>
        <dbReference type="EMBL" id="KRZ29531.1"/>
    </source>
</evidence>
<evidence type="ECO:0000313" key="5">
    <source>
        <dbReference type="EMBL" id="KRZ31384.1"/>
    </source>
</evidence>
<evidence type="ECO:0000313" key="3">
    <source>
        <dbReference type="EMBL" id="KRY69902.1"/>
    </source>
</evidence>